<dbReference type="InterPro" id="IPR027417">
    <property type="entry name" value="P-loop_NTPase"/>
</dbReference>
<feature type="domain" description="Helicase ATP-binding" evidence="9">
    <location>
        <begin position="29"/>
        <end position="159"/>
    </location>
</feature>
<keyword evidence="4 7" id="KW-0067">ATP-binding</keyword>
<comment type="caution">
    <text evidence="11">The sequence shown here is derived from an EMBL/GenBank/DDBJ whole genome shotgun (WGS) entry which is preliminary data.</text>
</comment>
<keyword evidence="2" id="KW-0547">Nucleotide-binding</keyword>
<dbReference type="EC" id="3.6.4.-" evidence="7"/>
<organism evidence="11">
    <name type="scientific">Sesamum radiatum</name>
    <name type="common">Black benniseed</name>
    <dbReference type="NCBI Taxonomy" id="300843"/>
    <lineage>
        <taxon>Eukaryota</taxon>
        <taxon>Viridiplantae</taxon>
        <taxon>Streptophyta</taxon>
        <taxon>Embryophyta</taxon>
        <taxon>Tracheophyta</taxon>
        <taxon>Spermatophyta</taxon>
        <taxon>Magnoliopsida</taxon>
        <taxon>eudicotyledons</taxon>
        <taxon>Gunneridae</taxon>
        <taxon>Pentapetalae</taxon>
        <taxon>asterids</taxon>
        <taxon>lamiids</taxon>
        <taxon>Lamiales</taxon>
        <taxon>Pedaliaceae</taxon>
        <taxon>Sesamum</taxon>
    </lineage>
</organism>
<dbReference type="InterPro" id="IPR000330">
    <property type="entry name" value="SNF2_N"/>
</dbReference>
<dbReference type="GO" id="GO:0003677">
    <property type="term" value="F:DNA binding"/>
    <property type="evidence" value="ECO:0007669"/>
    <property type="project" value="UniProtKB-UniRule"/>
</dbReference>
<dbReference type="GO" id="GO:0042393">
    <property type="term" value="F:histone binding"/>
    <property type="evidence" value="ECO:0007669"/>
    <property type="project" value="TreeGrafter"/>
</dbReference>
<evidence type="ECO:0000259" key="9">
    <source>
        <dbReference type="PROSITE" id="PS51192"/>
    </source>
</evidence>
<dbReference type="GO" id="GO:0006281">
    <property type="term" value="P:DNA repair"/>
    <property type="evidence" value="ECO:0007669"/>
    <property type="project" value="UniProtKB-UniRule"/>
</dbReference>
<dbReference type="PROSITE" id="PS51194">
    <property type="entry name" value="HELICASE_CTER"/>
    <property type="match status" value="1"/>
</dbReference>
<comment type="catalytic activity">
    <reaction evidence="7">
        <text>ATP + H2O = ADP + phosphate + H(+)</text>
        <dbReference type="Rhea" id="RHEA:13065"/>
        <dbReference type="ChEBI" id="CHEBI:15377"/>
        <dbReference type="ChEBI" id="CHEBI:15378"/>
        <dbReference type="ChEBI" id="CHEBI:30616"/>
        <dbReference type="ChEBI" id="CHEBI:43474"/>
        <dbReference type="ChEBI" id="CHEBI:456216"/>
    </reaction>
</comment>
<gene>
    <name evidence="11" type="ORF">Sradi_4453200</name>
</gene>
<comment type="domain">
    <text evidence="7">The DBINO region is involved in binding to DNA.</text>
</comment>
<reference evidence="11" key="1">
    <citation type="submission" date="2020-06" db="EMBL/GenBank/DDBJ databases">
        <authorList>
            <person name="Li T."/>
            <person name="Hu X."/>
            <person name="Zhang T."/>
            <person name="Song X."/>
            <person name="Zhang H."/>
            <person name="Dai N."/>
            <person name="Sheng W."/>
            <person name="Hou X."/>
            <person name="Wei L."/>
        </authorList>
    </citation>
    <scope>NUCLEOTIDE SEQUENCE</scope>
    <source>
        <strain evidence="11">G02</strain>
        <tissue evidence="11">Leaf</tissue>
    </source>
</reference>
<evidence type="ECO:0000256" key="5">
    <source>
        <dbReference type="ARBA" id="ARBA00023125"/>
    </source>
</evidence>
<keyword evidence="7" id="KW-0227">DNA damage</keyword>
<comment type="function">
    <text evidence="7">ATPase component of the INO80 complex which remodels chromatin by shifting nucleosomes and is involved in DNA repair.</text>
</comment>
<sequence>MPVASTVQTPELFKGSLKEYQLKGLQWLVNCYEQGLNGILADEMGLGKTIQAMAFLAHLAEERTVLRKNINPKRLYRREAGFHILITSYQLLVSDEKYFRRVKWQYMVLDEAQAIKSSNSIRWKTLLSFNCRNRLLLTGTPIQNNMAELWALLHFIMPTLFDSHEQFNEWFSKGIESHAEHGGTLNEHQLNRLHAILKPFMLRRVKKDVISELTGKTEITVHCKLSSRQQAFYQAIKNKISLAELFDGNRGHLNEKKILNLMNIVIQLRKVCNHPELFERNEGSTYFHFGEIPNNLLPPPFGELEDIFYSAGRNPIVYEIPKLVYQEVADGSELHYSEARQRLSRESIEKLFNIFAPENVYNSTLQQDHILDGNCGRSGAFGFSRLIDLSPAEVSFLATSSLMERLLFSVMRSDRQFLDGILDLMMDSEYDDIDCVHIGKEKVRAVTRMLLLPSKSETSLLRRRLATGPVDAPYEALIMPYQDRLLTDIKLLHSVYSFIPRTRAPPDSGKLQTLDILLKRLRAENHRVLLFAQMTKMLNILEDYMNYRKYRYLRLDGSSTIMDRRDMVKDFQHRSDIFVFLLSTRAGGLGINLTAADTVIFYESDWNPTLDLQAMDRAHRLGQTKDVTVYRLICKETVEEKILQRASQKNTVQQLVMTGGHVQGDLLAPEDVVSLLIDDAQLEQKLKEVSQQAKDRQKKRSGTKGIRIDAEGGASLEDFTNPELQDNESEPPDPDKAKPSNKKRKAASEKQTQPKPRPQKSSKQVDSSSPSPTTMDFELDDPPQTNDAPPQRPKRLKRPTKSVNENIEPAFTATTNVFQYQNSEH</sequence>
<feature type="domain" description="Helicase C-terminal" evidence="10">
    <location>
        <begin position="513"/>
        <end position="663"/>
    </location>
</feature>
<feature type="region of interest" description="Disordered" evidence="8">
    <location>
        <begin position="688"/>
        <end position="825"/>
    </location>
</feature>
<dbReference type="SMART" id="SM00487">
    <property type="entry name" value="DEXDc"/>
    <property type="match status" value="1"/>
</dbReference>
<dbReference type="Pfam" id="PF00271">
    <property type="entry name" value="Helicase_C"/>
    <property type="match status" value="1"/>
</dbReference>
<dbReference type="GO" id="GO:0005524">
    <property type="term" value="F:ATP binding"/>
    <property type="evidence" value="ECO:0007669"/>
    <property type="project" value="UniProtKB-UniRule"/>
</dbReference>
<dbReference type="Gene3D" id="3.40.50.300">
    <property type="entry name" value="P-loop containing nucleotide triphosphate hydrolases"/>
    <property type="match status" value="2"/>
</dbReference>
<comment type="subunit">
    <text evidence="7">Component of the INO80 chromatin-remodeling complex.</text>
</comment>
<reference evidence="11" key="2">
    <citation type="journal article" date="2024" name="Plant">
        <title>Genomic evolution and insights into agronomic trait innovations of Sesamum species.</title>
        <authorList>
            <person name="Miao H."/>
            <person name="Wang L."/>
            <person name="Qu L."/>
            <person name="Liu H."/>
            <person name="Sun Y."/>
            <person name="Le M."/>
            <person name="Wang Q."/>
            <person name="Wei S."/>
            <person name="Zheng Y."/>
            <person name="Lin W."/>
            <person name="Duan Y."/>
            <person name="Cao H."/>
            <person name="Xiong S."/>
            <person name="Wang X."/>
            <person name="Wei L."/>
            <person name="Li C."/>
            <person name="Ma Q."/>
            <person name="Ju M."/>
            <person name="Zhao R."/>
            <person name="Li G."/>
            <person name="Mu C."/>
            <person name="Tian Q."/>
            <person name="Mei H."/>
            <person name="Zhang T."/>
            <person name="Gao T."/>
            <person name="Zhang H."/>
        </authorList>
    </citation>
    <scope>NUCLEOTIDE SEQUENCE</scope>
    <source>
        <strain evidence="11">G02</strain>
    </source>
</reference>
<comment type="similarity">
    <text evidence="7">Belongs to the SNF2/RAD54 helicase family.</text>
</comment>
<dbReference type="Pfam" id="PF00176">
    <property type="entry name" value="SNF2-rel_dom"/>
    <property type="match status" value="2"/>
</dbReference>
<dbReference type="InterPro" id="IPR049730">
    <property type="entry name" value="SNF2/RAD54-like_C"/>
</dbReference>
<dbReference type="Gene3D" id="3.40.50.10810">
    <property type="entry name" value="Tandem AAA-ATPase domain"/>
    <property type="match status" value="2"/>
</dbReference>
<evidence type="ECO:0000259" key="10">
    <source>
        <dbReference type="PROSITE" id="PS51194"/>
    </source>
</evidence>
<dbReference type="PANTHER" id="PTHR45685">
    <property type="entry name" value="HELICASE SRCAP-RELATED"/>
    <property type="match status" value="1"/>
</dbReference>
<keyword evidence="3 7" id="KW-0378">Hydrolase</keyword>
<feature type="compositionally biased region" description="Polar residues" evidence="8">
    <location>
        <begin position="812"/>
        <end position="825"/>
    </location>
</feature>
<dbReference type="InterPro" id="IPR014001">
    <property type="entry name" value="Helicase_ATP-bd"/>
</dbReference>
<evidence type="ECO:0000256" key="1">
    <source>
        <dbReference type="ARBA" id="ARBA00004123"/>
    </source>
</evidence>
<dbReference type="InterPro" id="IPR050520">
    <property type="entry name" value="INO80/SWR1_helicase"/>
</dbReference>
<keyword evidence="5 7" id="KW-0238">DNA-binding</keyword>
<evidence type="ECO:0000256" key="6">
    <source>
        <dbReference type="ARBA" id="ARBA00023242"/>
    </source>
</evidence>
<dbReference type="InterPro" id="IPR001650">
    <property type="entry name" value="Helicase_C-like"/>
</dbReference>
<dbReference type="InterPro" id="IPR038718">
    <property type="entry name" value="SNF2-like_sf"/>
</dbReference>
<feature type="compositionally biased region" description="Low complexity" evidence="8">
    <location>
        <begin position="759"/>
        <end position="772"/>
    </location>
</feature>
<dbReference type="PROSITE" id="PS51192">
    <property type="entry name" value="HELICASE_ATP_BIND_1"/>
    <property type="match status" value="1"/>
</dbReference>
<dbReference type="SMART" id="SM00490">
    <property type="entry name" value="HELICc"/>
    <property type="match status" value="1"/>
</dbReference>
<evidence type="ECO:0000256" key="7">
    <source>
        <dbReference type="RuleBase" id="RU368001"/>
    </source>
</evidence>
<comment type="subcellular location">
    <subcellularLocation>
        <location evidence="1 7">Nucleus</location>
    </subcellularLocation>
</comment>
<dbReference type="GO" id="GO:0016887">
    <property type="term" value="F:ATP hydrolysis activity"/>
    <property type="evidence" value="ECO:0007669"/>
    <property type="project" value="TreeGrafter"/>
</dbReference>
<dbReference type="GO" id="GO:0006338">
    <property type="term" value="P:chromatin remodeling"/>
    <property type="evidence" value="ECO:0007669"/>
    <property type="project" value="UniProtKB-UniRule"/>
</dbReference>
<evidence type="ECO:0000256" key="4">
    <source>
        <dbReference type="ARBA" id="ARBA00022840"/>
    </source>
</evidence>
<dbReference type="EMBL" id="JACGWJ010000019">
    <property type="protein sequence ID" value="KAL0346219.1"/>
    <property type="molecule type" value="Genomic_DNA"/>
</dbReference>
<proteinExistence type="inferred from homology"/>
<evidence type="ECO:0000256" key="2">
    <source>
        <dbReference type="ARBA" id="ARBA00022741"/>
    </source>
</evidence>
<dbReference type="PANTHER" id="PTHR45685:SF2">
    <property type="entry name" value="CHROMATIN-REMODELING ATPASE INO80"/>
    <property type="match status" value="1"/>
</dbReference>
<evidence type="ECO:0000256" key="3">
    <source>
        <dbReference type="ARBA" id="ARBA00022801"/>
    </source>
</evidence>
<dbReference type="AlphaFoldDB" id="A0AAW2NR07"/>
<dbReference type="GO" id="GO:0031011">
    <property type="term" value="C:Ino80 complex"/>
    <property type="evidence" value="ECO:0007669"/>
    <property type="project" value="UniProtKB-UniRule"/>
</dbReference>
<accession>A0AAW2NR07</accession>
<name>A0AAW2NR07_SESRA</name>
<evidence type="ECO:0000256" key="8">
    <source>
        <dbReference type="SAM" id="MobiDB-lite"/>
    </source>
</evidence>
<keyword evidence="7" id="KW-0234">DNA repair</keyword>
<dbReference type="CDD" id="cd18793">
    <property type="entry name" value="SF2_C_SNF"/>
    <property type="match status" value="1"/>
</dbReference>
<dbReference type="SUPFAM" id="SSF52540">
    <property type="entry name" value="P-loop containing nucleoside triphosphate hydrolases"/>
    <property type="match status" value="2"/>
</dbReference>
<keyword evidence="6" id="KW-0539">Nucleus</keyword>
<evidence type="ECO:0000313" key="11">
    <source>
        <dbReference type="EMBL" id="KAL0346219.1"/>
    </source>
</evidence>
<protein>
    <recommendedName>
        <fullName evidence="7">Chromatin-remodeling ATPase INO80</fullName>
        <ecNumber evidence="7">3.6.4.-</ecNumber>
    </recommendedName>
</protein>